<proteinExistence type="predicted"/>
<dbReference type="Proteomes" id="UP000325313">
    <property type="component" value="Unassembled WGS sequence"/>
</dbReference>
<name>A0A5B0SKL6_PUCGR</name>
<organism evidence="1 2">
    <name type="scientific">Puccinia graminis f. sp. tritici</name>
    <dbReference type="NCBI Taxonomy" id="56615"/>
    <lineage>
        <taxon>Eukaryota</taxon>
        <taxon>Fungi</taxon>
        <taxon>Dikarya</taxon>
        <taxon>Basidiomycota</taxon>
        <taxon>Pucciniomycotina</taxon>
        <taxon>Pucciniomycetes</taxon>
        <taxon>Pucciniales</taxon>
        <taxon>Pucciniaceae</taxon>
        <taxon>Puccinia</taxon>
    </lineage>
</organism>
<evidence type="ECO:0000313" key="2">
    <source>
        <dbReference type="Proteomes" id="UP000325313"/>
    </source>
</evidence>
<protein>
    <submittedName>
        <fullName evidence="1">Uncharacterized protein</fullName>
    </submittedName>
</protein>
<gene>
    <name evidence="1" type="ORF">PGTUg99_032480</name>
</gene>
<accession>A0A5B0SKL6</accession>
<dbReference type="EMBL" id="VDEP01000003">
    <property type="protein sequence ID" value="KAA1138350.1"/>
    <property type="molecule type" value="Genomic_DNA"/>
</dbReference>
<dbReference type="AlphaFoldDB" id="A0A5B0SKL6"/>
<sequence>MKFSDLITHVANWLKSNGEFGSPSFEYISAQDWLDLKVKFALELNKLSVEDYFKLHPDLSHQKKSFWSFISKRHKTNTDSDLWDLDKVEKLHEEWKTRSKLSAWWENLKNKIYKLWRKLMESLKGSSTTGYKSPK</sequence>
<comment type="caution">
    <text evidence="1">The sequence shown here is derived from an EMBL/GenBank/DDBJ whole genome shotgun (WGS) entry which is preliminary data.</text>
</comment>
<reference evidence="1 2" key="1">
    <citation type="submission" date="2019-05" db="EMBL/GenBank/DDBJ databases">
        <title>Emergence of the Ug99 lineage of the wheat stem rust pathogen through somatic hybridization.</title>
        <authorList>
            <person name="Li F."/>
            <person name="Upadhyaya N.M."/>
            <person name="Sperschneider J."/>
            <person name="Matny O."/>
            <person name="Nguyen-Phuc H."/>
            <person name="Mago R."/>
            <person name="Raley C."/>
            <person name="Miller M.E."/>
            <person name="Silverstein K.A.T."/>
            <person name="Henningsen E."/>
            <person name="Hirsch C.D."/>
            <person name="Visser B."/>
            <person name="Pretorius Z.A."/>
            <person name="Steffenson B.J."/>
            <person name="Schwessinger B."/>
            <person name="Dodds P.N."/>
            <person name="Figueroa M."/>
        </authorList>
    </citation>
    <scope>NUCLEOTIDE SEQUENCE [LARGE SCALE GENOMIC DNA]</scope>
    <source>
        <strain evidence="1 2">Ug99</strain>
    </source>
</reference>
<evidence type="ECO:0000313" key="1">
    <source>
        <dbReference type="EMBL" id="KAA1138350.1"/>
    </source>
</evidence>